<dbReference type="EMBL" id="CP003137">
    <property type="protein sequence ID" value="AEV95435.1"/>
    <property type="molecule type" value="Genomic_DNA"/>
</dbReference>
<evidence type="ECO:0000256" key="2">
    <source>
        <dbReference type="ARBA" id="ARBA00007274"/>
    </source>
</evidence>
<dbReference type="InterPro" id="IPR045304">
    <property type="entry name" value="LbH_SAT"/>
</dbReference>
<evidence type="ECO:0000256" key="11">
    <source>
        <dbReference type="PIRNR" id="PIRNR000441"/>
    </source>
</evidence>
<evidence type="ECO:0000256" key="6">
    <source>
        <dbReference type="ARBA" id="ARBA00022679"/>
    </source>
</evidence>
<keyword evidence="6 11" id="KW-0808">Transferase</keyword>
<sequence length="164" mass="17741">MFETIDSIIQRDPAARSRLQVLLTYPGVLALRWYRVASFLWNHHLKLLAEIITNITRRRTGIEIHPAAQIGKRLFIDHGIGVVIGETAIIGDDVTLMHGVTLGARRTVTGKRHPTVKNDVLIGANALLLGDITIDNGAKIGAGAVVLHSVLPNQTVVGSPAKPI</sequence>
<dbReference type="CDD" id="cd03354">
    <property type="entry name" value="LbH_SAT"/>
    <property type="match status" value="1"/>
</dbReference>
<dbReference type="InterPro" id="IPR018357">
    <property type="entry name" value="Hexapep_transf_CS"/>
</dbReference>
<dbReference type="InterPro" id="IPR011004">
    <property type="entry name" value="Trimer_LpxA-like_sf"/>
</dbReference>
<keyword evidence="5" id="KW-0028">Amino-acid biosynthesis</keyword>
<dbReference type="GO" id="GO:0006535">
    <property type="term" value="P:cysteine biosynthetic process from serine"/>
    <property type="evidence" value="ECO:0007669"/>
    <property type="project" value="InterPro"/>
</dbReference>
<comment type="pathway">
    <text evidence="1">Amino-acid biosynthesis; L-cysteine biosynthesis; L-cysteine from L-serine: step 1/2.</text>
</comment>
<dbReference type="Pfam" id="PF00132">
    <property type="entry name" value="Hexapep"/>
    <property type="match status" value="1"/>
</dbReference>
<dbReference type="RefSeq" id="WP_014215631.1">
    <property type="nucleotide sequence ID" value="NC_016605.1"/>
</dbReference>
<keyword evidence="8" id="KW-0198">Cysteine biosynthesis</keyword>
<dbReference type="Proteomes" id="UP000005444">
    <property type="component" value="Chromosome"/>
</dbReference>
<dbReference type="AlphaFoldDB" id="G8PDV0"/>
<evidence type="ECO:0000313" key="13">
    <source>
        <dbReference type="Proteomes" id="UP000005444"/>
    </source>
</evidence>
<reference evidence="12 13" key="1">
    <citation type="journal article" date="2012" name="J. Bacteriol.">
        <title>Complete Genome Sequence of the Beer Spoilage Organism Pediococcus claussenii ATCC BAA-344T.</title>
        <authorList>
            <person name="Pittet V."/>
            <person name="Abegunde T."/>
            <person name="Marfleet T."/>
            <person name="Haakensen M."/>
            <person name="Morrow K."/>
            <person name="Jayaprakash T."/>
            <person name="Schroeder K."/>
            <person name="Trost B."/>
            <person name="Byrns S."/>
            <person name="Bergsveinson J."/>
            <person name="Kusalik A."/>
            <person name="Ziola B."/>
        </authorList>
    </citation>
    <scope>NUCLEOTIDE SEQUENCE [LARGE SCALE GENOMIC DNA]</scope>
    <source>
        <strain evidence="12 13">ATCC BAA-344</strain>
    </source>
</reference>
<comment type="similarity">
    <text evidence="2 11">Belongs to the transferase hexapeptide repeat family.</text>
</comment>
<dbReference type="SUPFAM" id="SSF51161">
    <property type="entry name" value="Trimeric LpxA-like enzymes"/>
    <property type="match status" value="1"/>
</dbReference>
<dbReference type="Gene3D" id="2.160.10.10">
    <property type="entry name" value="Hexapeptide repeat proteins"/>
    <property type="match status" value="1"/>
</dbReference>
<evidence type="ECO:0000256" key="8">
    <source>
        <dbReference type="ARBA" id="ARBA00023192"/>
    </source>
</evidence>
<dbReference type="FunFam" id="2.160.10.10:FF:000007">
    <property type="entry name" value="Serine acetyltransferase"/>
    <property type="match status" value="1"/>
</dbReference>
<dbReference type="UniPathway" id="UPA00136">
    <property type="reaction ID" value="UER00199"/>
</dbReference>
<dbReference type="PIRSF" id="PIRSF000441">
    <property type="entry name" value="CysE"/>
    <property type="match status" value="1"/>
</dbReference>
<dbReference type="NCBIfam" id="NF041874">
    <property type="entry name" value="EPS_EpsC"/>
    <property type="match status" value="1"/>
</dbReference>
<organism evidence="12 13">
    <name type="scientific">Pediococcus claussenii (strain ATCC BAA-344 / DSM 14800 / JCM 18046 / KCTC 3811 / LMG 21948 / P06)</name>
    <dbReference type="NCBI Taxonomy" id="701521"/>
    <lineage>
        <taxon>Bacteria</taxon>
        <taxon>Bacillati</taxon>
        <taxon>Bacillota</taxon>
        <taxon>Bacilli</taxon>
        <taxon>Lactobacillales</taxon>
        <taxon>Lactobacillaceae</taxon>
        <taxon>Pediococcus</taxon>
    </lineage>
</organism>
<evidence type="ECO:0000256" key="1">
    <source>
        <dbReference type="ARBA" id="ARBA00004876"/>
    </source>
</evidence>
<evidence type="ECO:0000256" key="5">
    <source>
        <dbReference type="ARBA" id="ARBA00022605"/>
    </source>
</evidence>
<evidence type="ECO:0000313" key="12">
    <source>
        <dbReference type="EMBL" id="AEV95435.1"/>
    </source>
</evidence>
<dbReference type="GO" id="GO:0009001">
    <property type="term" value="F:serine O-acetyltransferase activity"/>
    <property type="evidence" value="ECO:0007669"/>
    <property type="project" value="UniProtKB-EC"/>
</dbReference>
<dbReference type="PROSITE" id="PS00101">
    <property type="entry name" value="HEXAPEP_TRANSFERASES"/>
    <property type="match status" value="1"/>
</dbReference>
<evidence type="ECO:0000256" key="4">
    <source>
        <dbReference type="ARBA" id="ARBA00018522"/>
    </source>
</evidence>
<accession>G8PDV0</accession>
<dbReference type="InterPro" id="IPR053376">
    <property type="entry name" value="Serine_acetyltransferase"/>
</dbReference>
<dbReference type="eggNOG" id="COG1045">
    <property type="taxonomic scope" value="Bacteria"/>
</dbReference>
<dbReference type="InterPro" id="IPR042122">
    <property type="entry name" value="Ser_AcTrfase_N_sf"/>
</dbReference>
<dbReference type="InterPro" id="IPR005881">
    <property type="entry name" value="Ser_O-AcTrfase"/>
</dbReference>
<dbReference type="KEGG" id="pce:PECL_1173"/>
<evidence type="ECO:0000256" key="3">
    <source>
        <dbReference type="ARBA" id="ARBA00013266"/>
    </source>
</evidence>
<protein>
    <recommendedName>
        <fullName evidence="4 11">Serine acetyltransferase</fullName>
        <ecNumber evidence="3 11">2.3.1.30</ecNumber>
    </recommendedName>
</protein>
<dbReference type="PANTHER" id="PTHR42811">
    <property type="entry name" value="SERINE ACETYLTRANSFERASE"/>
    <property type="match status" value="1"/>
</dbReference>
<dbReference type="InterPro" id="IPR001451">
    <property type="entry name" value="Hexapep"/>
</dbReference>
<dbReference type="Gene3D" id="1.10.3130.10">
    <property type="entry name" value="serine acetyltransferase, domain 1"/>
    <property type="match status" value="1"/>
</dbReference>
<dbReference type="HOGENOM" id="CLU_051638_10_1_9"/>
<dbReference type="GO" id="GO:0005737">
    <property type="term" value="C:cytoplasm"/>
    <property type="evidence" value="ECO:0007669"/>
    <property type="project" value="InterPro"/>
</dbReference>
<comment type="catalytic activity">
    <reaction evidence="10 11">
        <text>L-serine + acetyl-CoA = O-acetyl-L-serine + CoA</text>
        <dbReference type="Rhea" id="RHEA:24560"/>
        <dbReference type="ChEBI" id="CHEBI:33384"/>
        <dbReference type="ChEBI" id="CHEBI:57287"/>
        <dbReference type="ChEBI" id="CHEBI:57288"/>
        <dbReference type="ChEBI" id="CHEBI:58340"/>
        <dbReference type="EC" id="2.3.1.30"/>
    </reaction>
</comment>
<keyword evidence="13" id="KW-1185">Reference proteome</keyword>
<evidence type="ECO:0000256" key="9">
    <source>
        <dbReference type="ARBA" id="ARBA00023315"/>
    </source>
</evidence>
<dbReference type="PATRIC" id="fig|701521.8.peg.1115"/>
<gene>
    <name evidence="12" type="primary">cysE</name>
    <name evidence="12" type="ordered locus">PECL_1173</name>
</gene>
<dbReference type="NCBIfam" id="TIGR01172">
    <property type="entry name" value="cysE"/>
    <property type="match status" value="1"/>
</dbReference>
<dbReference type="EC" id="2.3.1.30" evidence="3 11"/>
<keyword evidence="9 11" id="KW-0012">Acyltransferase</keyword>
<evidence type="ECO:0000256" key="10">
    <source>
        <dbReference type="ARBA" id="ARBA00049486"/>
    </source>
</evidence>
<keyword evidence="7" id="KW-0677">Repeat</keyword>
<evidence type="ECO:0000256" key="7">
    <source>
        <dbReference type="ARBA" id="ARBA00022737"/>
    </source>
</evidence>
<dbReference type="STRING" id="701521.PECL_1173"/>
<proteinExistence type="inferred from homology"/>
<name>G8PDV0_PEDCP</name>